<protein>
    <submittedName>
        <fullName evidence="1">Uncharacterized protein</fullName>
    </submittedName>
</protein>
<gene>
    <name evidence="1" type="ORF">LCGC14_2924040</name>
</gene>
<sequence>MFAEKKHKWAIDTGDGALMGLPWPWTMGALDTAIYRTKKGATADLKFWRDKFSTASVVKVYVAYATVQPEQKGKS</sequence>
<comment type="caution">
    <text evidence="1">The sequence shown here is derived from an EMBL/GenBank/DDBJ whole genome shotgun (WGS) entry which is preliminary data.</text>
</comment>
<reference evidence="1" key="1">
    <citation type="journal article" date="2015" name="Nature">
        <title>Complex archaea that bridge the gap between prokaryotes and eukaryotes.</title>
        <authorList>
            <person name="Spang A."/>
            <person name="Saw J.H."/>
            <person name="Jorgensen S.L."/>
            <person name="Zaremba-Niedzwiedzka K."/>
            <person name="Martijn J."/>
            <person name="Lind A.E."/>
            <person name="van Eijk R."/>
            <person name="Schleper C."/>
            <person name="Guy L."/>
            <person name="Ettema T.J."/>
        </authorList>
    </citation>
    <scope>NUCLEOTIDE SEQUENCE</scope>
</reference>
<proteinExistence type="predicted"/>
<evidence type="ECO:0000313" key="1">
    <source>
        <dbReference type="EMBL" id="KKK70432.1"/>
    </source>
</evidence>
<accession>A0A0F8XN36</accession>
<dbReference type="AlphaFoldDB" id="A0A0F8XN36"/>
<name>A0A0F8XN36_9ZZZZ</name>
<organism evidence="1">
    <name type="scientific">marine sediment metagenome</name>
    <dbReference type="NCBI Taxonomy" id="412755"/>
    <lineage>
        <taxon>unclassified sequences</taxon>
        <taxon>metagenomes</taxon>
        <taxon>ecological metagenomes</taxon>
    </lineage>
</organism>
<dbReference type="EMBL" id="LAZR01058194">
    <property type="protein sequence ID" value="KKK70432.1"/>
    <property type="molecule type" value="Genomic_DNA"/>
</dbReference>